<comment type="caution">
    <text evidence="1">The sequence shown here is derived from an EMBL/GenBank/DDBJ whole genome shotgun (WGS) entry which is preliminary data.</text>
</comment>
<dbReference type="EMBL" id="MU155174">
    <property type="protein sequence ID" value="KAF9481762.1"/>
    <property type="molecule type" value="Genomic_DNA"/>
</dbReference>
<evidence type="ECO:0000313" key="1">
    <source>
        <dbReference type="EMBL" id="KAF9481762.1"/>
    </source>
</evidence>
<proteinExistence type="predicted"/>
<keyword evidence="2" id="KW-1185">Reference proteome</keyword>
<dbReference type="Proteomes" id="UP000807469">
    <property type="component" value="Unassembled WGS sequence"/>
</dbReference>
<sequence>MNRGRYASPKPIDYFELCGVARPKPLPDFDIAKARPRPYRPFRWPYHQTMGVMNMDPDYFIELESTYKSRVAQRLSIHRTQQTKVLNATPGAELACTELMEIVIQFLCVRYPNLFTFDHRTGAFYNGILQREFDTRTMHPLRVLIENVPEDFLIMLYNEKTGFYHLRAGVAISAIGWNLGEKLDKSMPEIHVPVPDYKAKIENSVNRFFNKLTADKPIQRGSWGFEVGEQLFLQTDSPHWAERLNQNPSLTPADIYLRVDWQTLRRLPRSKAIVFNFKALFTPLTQLRTEPRIPRLLAMILRHSQENIMKYKGTWHAEHVLIPAFESWAEEQEREIGVQEGGVRTLDEHPFYPGWNSK</sequence>
<protein>
    <submittedName>
        <fullName evidence="1">Uncharacterized protein</fullName>
    </submittedName>
</protein>
<dbReference type="AlphaFoldDB" id="A0A9P6CWE4"/>
<gene>
    <name evidence="1" type="ORF">BDN70DRAFT_854514</name>
</gene>
<reference evidence="1" key="1">
    <citation type="submission" date="2020-11" db="EMBL/GenBank/DDBJ databases">
        <authorList>
            <consortium name="DOE Joint Genome Institute"/>
            <person name="Ahrendt S."/>
            <person name="Riley R."/>
            <person name="Andreopoulos W."/>
            <person name="Labutti K."/>
            <person name="Pangilinan J."/>
            <person name="Ruiz-Duenas F.J."/>
            <person name="Barrasa J.M."/>
            <person name="Sanchez-Garcia M."/>
            <person name="Camarero S."/>
            <person name="Miyauchi S."/>
            <person name="Serrano A."/>
            <person name="Linde D."/>
            <person name="Babiker R."/>
            <person name="Drula E."/>
            <person name="Ayuso-Fernandez I."/>
            <person name="Pacheco R."/>
            <person name="Padilla G."/>
            <person name="Ferreira P."/>
            <person name="Barriuso J."/>
            <person name="Kellner H."/>
            <person name="Castanera R."/>
            <person name="Alfaro M."/>
            <person name="Ramirez L."/>
            <person name="Pisabarro A.G."/>
            <person name="Kuo A."/>
            <person name="Tritt A."/>
            <person name="Lipzen A."/>
            <person name="He G."/>
            <person name="Yan M."/>
            <person name="Ng V."/>
            <person name="Cullen D."/>
            <person name="Martin F."/>
            <person name="Rosso M.-N."/>
            <person name="Henrissat B."/>
            <person name="Hibbett D."/>
            <person name="Martinez A.T."/>
            <person name="Grigoriev I.V."/>
        </authorList>
    </citation>
    <scope>NUCLEOTIDE SEQUENCE</scope>
    <source>
        <strain evidence="1">CIRM-BRFM 674</strain>
    </source>
</reference>
<dbReference type="OrthoDB" id="5043642at2759"/>
<dbReference type="InterPro" id="IPR021848">
    <property type="entry name" value="HODM_asu-like"/>
</dbReference>
<name>A0A9P6CWE4_9AGAR</name>
<evidence type="ECO:0000313" key="2">
    <source>
        <dbReference type="Proteomes" id="UP000807469"/>
    </source>
</evidence>
<dbReference type="Pfam" id="PF11927">
    <property type="entry name" value="HODM_asu-like"/>
    <property type="match status" value="1"/>
</dbReference>
<organism evidence="1 2">
    <name type="scientific">Pholiota conissans</name>
    <dbReference type="NCBI Taxonomy" id="109636"/>
    <lineage>
        <taxon>Eukaryota</taxon>
        <taxon>Fungi</taxon>
        <taxon>Dikarya</taxon>
        <taxon>Basidiomycota</taxon>
        <taxon>Agaricomycotina</taxon>
        <taxon>Agaricomycetes</taxon>
        <taxon>Agaricomycetidae</taxon>
        <taxon>Agaricales</taxon>
        <taxon>Agaricineae</taxon>
        <taxon>Strophariaceae</taxon>
        <taxon>Pholiota</taxon>
    </lineage>
</organism>
<accession>A0A9P6CWE4</accession>